<proteinExistence type="predicted"/>
<comment type="caution">
    <text evidence="1">The sequence shown here is derived from an EMBL/GenBank/DDBJ whole genome shotgun (WGS) entry which is preliminary data.</text>
</comment>
<accession>A0A392U990</accession>
<dbReference type="Proteomes" id="UP000265520">
    <property type="component" value="Unassembled WGS sequence"/>
</dbReference>
<organism evidence="1 2">
    <name type="scientific">Trifolium medium</name>
    <dbReference type="NCBI Taxonomy" id="97028"/>
    <lineage>
        <taxon>Eukaryota</taxon>
        <taxon>Viridiplantae</taxon>
        <taxon>Streptophyta</taxon>
        <taxon>Embryophyta</taxon>
        <taxon>Tracheophyta</taxon>
        <taxon>Spermatophyta</taxon>
        <taxon>Magnoliopsida</taxon>
        <taxon>eudicotyledons</taxon>
        <taxon>Gunneridae</taxon>
        <taxon>Pentapetalae</taxon>
        <taxon>rosids</taxon>
        <taxon>fabids</taxon>
        <taxon>Fabales</taxon>
        <taxon>Fabaceae</taxon>
        <taxon>Papilionoideae</taxon>
        <taxon>50 kb inversion clade</taxon>
        <taxon>NPAAA clade</taxon>
        <taxon>Hologalegina</taxon>
        <taxon>IRL clade</taxon>
        <taxon>Trifolieae</taxon>
        <taxon>Trifolium</taxon>
    </lineage>
</organism>
<feature type="non-terminal residue" evidence="1">
    <location>
        <position position="1"/>
    </location>
</feature>
<sequence length="15" mass="1614">GPLIKATVRMKEASL</sequence>
<protein>
    <submittedName>
        <fullName evidence="1">Uncharacterized protein</fullName>
    </submittedName>
</protein>
<name>A0A392U990_9FABA</name>
<dbReference type="EMBL" id="LXQA010768218">
    <property type="protein sequence ID" value="MCI70071.1"/>
    <property type="molecule type" value="Genomic_DNA"/>
</dbReference>
<evidence type="ECO:0000313" key="2">
    <source>
        <dbReference type="Proteomes" id="UP000265520"/>
    </source>
</evidence>
<reference evidence="1 2" key="1">
    <citation type="journal article" date="2018" name="Front. Plant Sci.">
        <title>Red Clover (Trifolium pratense) and Zigzag Clover (T. medium) - A Picture of Genomic Similarities and Differences.</title>
        <authorList>
            <person name="Dluhosova J."/>
            <person name="Istvanek J."/>
            <person name="Nedelnik J."/>
            <person name="Repkova J."/>
        </authorList>
    </citation>
    <scope>NUCLEOTIDE SEQUENCE [LARGE SCALE GENOMIC DNA]</scope>
    <source>
        <strain evidence="2">cv. 10/8</strain>
        <tissue evidence="1">Leaf</tissue>
    </source>
</reference>
<keyword evidence="2" id="KW-1185">Reference proteome</keyword>
<evidence type="ECO:0000313" key="1">
    <source>
        <dbReference type="EMBL" id="MCI70071.1"/>
    </source>
</evidence>